<dbReference type="Gene3D" id="1.10.287.110">
    <property type="entry name" value="DnaJ domain"/>
    <property type="match status" value="1"/>
</dbReference>
<dbReference type="Pfam" id="PF00226">
    <property type="entry name" value="DnaJ"/>
    <property type="match status" value="1"/>
</dbReference>
<evidence type="ECO:0000313" key="5">
    <source>
        <dbReference type="Proteomes" id="UP000077115"/>
    </source>
</evidence>
<dbReference type="VEuPathDB" id="FungiDB:BDEG_25230"/>
<feature type="compositionally biased region" description="Polar residues" evidence="1">
    <location>
        <begin position="75"/>
        <end position="104"/>
    </location>
</feature>
<dbReference type="eggNOG" id="KOG0715">
    <property type="taxonomic scope" value="Eukaryota"/>
</dbReference>
<dbReference type="CDD" id="cd06257">
    <property type="entry name" value="DnaJ"/>
    <property type="match status" value="1"/>
</dbReference>
<sequence length="225" mass="26071">MSGRKKRSLYEVFDLPEHSDKKAIKTKFYELSMMYHPDKNQDDEGAHARFLEINEAYSVLGDEARRKEYDIRHGSLSTSNQHRSKTGPGSSAYGSNRKATSAPINTKLRPDDWIQYRPPGSGPGGKFNRFNQKPFYNYKEHQEQHYGPAEQTRHQRSERAALYRYIYHSNMTEPKIIPYILLALFCVLFYHSGVVGMIWMEPEFESNDDSRHSDSDIIVSPLTEA</sequence>
<dbReference type="AlphaFoldDB" id="A0A177WPE3"/>
<dbReference type="PROSITE" id="PS50076">
    <property type="entry name" value="DNAJ_2"/>
    <property type="match status" value="1"/>
</dbReference>
<dbReference type="STRING" id="403673.A0A177WPE3"/>
<feature type="domain" description="J" evidence="3">
    <location>
        <begin position="8"/>
        <end position="73"/>
    </location>
</feature>
<keyword evidence="2" id="KW-0472">Membrane</keyword>
<gene>
    <name evidence="4" type="ORF">BDEG_25230</name>
</gene>
<protein>
    <recommendedName>
        <fullName evidence="3">J domain-containing protein</fullName>
    </recommendedName>
</protein>
<dbReference type="PANTHER" id="PTHR44873:SF1">
    <property type="entry name" value="DNAJ HOMOLOG SUBFAMILY C MEMBER 30, MITOCHONDRIAL"/>
    <property type="match status" value="1"/>
</dbReference>
<dbReference type="EMBL" id="DS022306">
    <property type="protein sequence ID" value="OAJ41666.1"/>
    <property type="molecule type" value="Genomic_DNA"/>
</dbReference>
<organism evidence="4 5">
    <name type="scientific">Batrachochytrium dendrobatidis (strain JEL423)</name>
    <dbReference type="NCBI Taxonomy" id="403673"/>
    <lineage>
        <taxon>Eukaryota</taxon>
        <taxon>Fungi</taxon>
        <taxon>Fungi incertae sedis</taxon>
        <taxon>Chytridiomycota</taxon>
        <taxon>Chytridiomycota incertae sedis</taxon>
        <taxon>Chytridiomycetes</taxon>
        <taxon>Rhizophydiales</taxon>
        <taxon>Rhizophydiales incertae sedis</taxon>
        <taxon>Batrachochytrium</taxon>
    </lineage>
</organism>
<feature type="region of interest" description="Disordered" evidence="1">
    <location>
        <begin position="73"/>
        <end position="104"/>
    </location>
</feature>
<dbReference type="PRINTS" id="PR00625">
    <property type="entry name" value="JDOMAIN"/>
</dbReference>
<name>A0A177WPE3_BATDL</name>
<dbReference type="SUPFAM" id="SSF46565">
    <property type="entry name" value="Chaperone J-domain"/>
    <property type="match status" value="1"/>
</dbReference>
<dbReference type="Proteomes" id="UP000077115">
    <property type="component" value="Unassembled WGS sequence"/>
</dbReference>
<evidence type="ECO:0000313" key="4">
    <source>
        <dbReference type="EMBL" id="OAJ41666.1"/>
    </source>
</evidence>
<feature type="transmembrane region" description="Helical" evidence="2">
    <location>
        <begin position="176"/>
        <end position="200"/>
    </location>
</feature>
<keyword evidence="2" id="KW-1133">Transmembrane helix</keyword>
<dbReference type="InterPro" id="IPR036869">
    <property type="entry name" value="J_dom_sf"/>
</dbReference>
<dbReference type="InterPro" id="IPR053025">
    <property type="entry name" value="Mito_ATP_Synthase-Asso"/>
</dbReference>
<keyword evidence="2" id="KW-0812">Transmembrane</keyword>
<dbReference type="PANTHER" id="PTHR44873">
    <property type="entry name" value="DNAJ HOMOLOG SUBFAMILY C MEMBER 30, MITOCHONDRIAL"/>
    <property type="match status" value="1"/>
</dbReference>
<reference evidence="4 5" key="1">
    <citation type="submission" date="2006-10" db="EMBL/GenBank/DDBJ databases">
        <title>The Genome Sequence of Batrachochytrium dendrobatidis JEL423.</title>
        <authorList>
            <consortium name="The Broad Institute Genome Sequencing Platform"/>
            <person name="Birren B."/>
            <person name="Lander E."/>
            <person name="Galagan J."/>
            <person name="Cuomo C."/>
            <person name="Devon K."/>
            <person name="Jaffe D."/>
            <person name="Butler J."/>
            <person name="Alvarez P."/>
            <person name="Gnerre S."/>
            <person name="Grabherr M."/>
            <person name="Kleber M."/>
            <person name="Mauceli E."/>
            <person name="Brockman W."/>
            <person name="Young S."/>
            <person name="LaButti K."/>
            <person name="Sykes S."/>
            <person name="DeCaprio D."/>
            <person name="Crawford M."/>
            <person name="Koehrsen M."/>
            <person name="Engels R."/>
            <person name="Montgomery P."/>
            <person name="Pearson M."/>
            <person name="Howarth C."/>
            <person name="Larson L."/>
            <person name="White J."/>
            <person name="O'Leary S."/>
            <person name="Kodira C."/>
            <person name="Zeng Q."/>
            <person name="Yandava C."/>
            <person name="Alvarado L."/>
            <person name="Longcore J."/>
            <person name="James T."/>
        </authorList>
    </citation>
    <scope>NUCLEOTIDE SEQUENCE [LARGE SCALE GENOMIC DNA]</scope>
    <source>
        <strain evidence="4 5">JEL423</strain>
    </source>
</reference>
<proteinExistence type="predicted"/>
<accession>A0A177WPE3</accession>
<dbReference type="OrthoDB" id="445556at2759"/>
<evidence type="ECO:0000259" key="3">
    <source>
        <dbReference type="PROSITE" id="PS50076"/>
    </source>
</evidence>
<reference evidence="4 5" key="2">
    <citation type="submission" date="2016-05" db="EMBL/GenBank/DDBJ databases">
        <title>Lineage-specific infection strategies underlie the spectrum of fungal disease in amphibians.</title>
        <authorList>
            <person name="Cuomo C.A."/>
            <person name="Farrer R.A."/>
            <person name="James T."/>
            <person name="Longcore J."/>
            <person name="Birren B."/>
        </authorList>
    </citation>
    <scope>NUCLEOTIDE SEQUENCE [LARGE SCALE GENOMIC DNA]</scope>
    <source>
        <strain evidence="4 5">JEL423</strain>
    </source>
</reference>
<evidence type="ECO:0000256" key="2">
    <source>
        <dbReference type="SAM" id="Phobius"/>
    </source>
</evidence>
<feature type="region of interest" description="Disordered" evidence="1">
    <location>
        <begin position="205"/>
        <end position="225"/>
    </location>
</feature>
<dbReference type="InterPro" id="IPR001623">
    <property type="entry name" value="DnaJ_domain"/>
</dbReference>
<evidence type="ECO:0000256" key="1">
    <source>
        <dbReference type="SAM" id="MobiDB-lite"/>
    </source>
</evidence>
<dbReference type="SMART" id="SM00271">
    <property type="entry name" value="DnaJ"/>
    <property type="match status" value="1"/>
</dbReference>